<dbReference type="HAMAP" id="MF_00365">
    <property type="entry name" value="RecF"/>
    <property type="match status" value="1"/>
</dbReference>
<gene>
    <name evidence="9" type="primary">recF</name>
    <name evidence="12" type="ORF">N7U62_15915</name>
</gene>
<evidence type="ECO:0000256" key="4">
    <source>
        <dbReference type="ARBA" id="ARBA00022490"/>
    </source>
</evidence>
<evidence type="ECO:0000256" key="2">
    <source>
        <dbReference type="ARBA" id="ARBA00008016"/>
    </source>
</evidence>
<dbReference type="NCBIfam" id="TIGR00611">
    <property type="entry name" value="recf"/>
    <property type="match status" value="1"/>
</dbReference>
<dbReference type="InterPro" id="IPR001238">
    <property type="entry name" value="DNA-binding_RecF"/>
</dbReference>
<evidence type="ECO:0000256" key="1">
    <source>
        <dbReference type="ARBA" id="ARBA00004496"/>
    </source>
</evidence>
<keyword evidence="13" id="KW-1185">Reference proteome</keyword>
<dbReference type="InterPro" id="IPR027417">
    <property type="entry name" value="P-loop_NTPase"/>
</dbReference>
<dbReference type="InterPro" id="IPR018078">
    <property type="entry name" value="DNA-binding_RecF_CS"/>
</dbReference>
<evidence type="ECO:0000256" key="8">
    <source>
        <dbReference type="ARBA" id="ARBA00023125"/>
    </source>
</evidence>
<keyword evidence="9 10" id="KW-0227">DNA damage</keyword>
<dbReference type="EMBL" id="JAOYOD010000001">
    <property type="protein sequence ID" value="MCV9388168.1"/>
    <property type="molecule type" value="Genomic_DNA"/>
</dbReference>
<keyword evidence="7 9" id="KW-0067">ATP-binding</keyword>
<comment type="similarity">
    <text evidence="2 9 10">Belongs to the RecF family.</text>
</comment>
<evidence type="ECO:0000256" key="5">
    <source>
        <dbReference type="ARBA" id="ARBA00022705"/>
    </source>
</evidence>
<evidence type="ECO:0000313" key="12">
    <source>
        <dbReference type="EMBL" id="MCV9388168.1"/>
    </source>
</evidence>
<evidence type="ECO:0000256" key="6">
    <source>
        <dbReference type="ARBA" id="ARBA00022741"/>
    </source>
</evidence>
<dbReference type="PANTHER" id="PTHR32182">
    <property type="entry name" value="DNA REPLICATION AND REPAIR PROTEIN RECF"/>
    <property type="match status" value="1"/>
</dbReference>
<accession>A0ABT3CY82</accession>
<evidence type="ECO:0000313" key="13">
    <source>
        <dbReference type="Proteomes" id="UP001300692"/>
    </source>
</evidence>
<comment type="subcellular location">
    <subcellularLocation>
        <location evidence="1 9 10">Cytoplasm</location>
    </subcellularLocation>
</comment>
<evidence type="ECO:0000256" key="9">
    <source>
        <dbReference type="HAMAP-Rule" id="MF_00365"/>
    </source>
</evidence>
<keyword evidence="6 9" id="KW-0547">Nucleotide-binding</keyword>
<keyword evidence="8 9" id="KW-0238">DNA-binding</keyword>
<keyword evidence="9 10" id="KW-0742">SOS response</keyword>
<dbReference type="SUPFAM" id="SSF52540">
    <property type="entry name" value="P-loop containing nucleoside triphosphate hydrolases"/>
    <property type="match status" value="1"/>
</dbReference>
<feature type="domain" description="RecF/RecN/SMC N-terminal" evidence="11">
    <location>
        <begin position="2"/>
        <end position="344"/>
    </location>
</feature>
<protein>
    <recommendedName>
        <fullName evidence="3 9">DNA replication and repair protein RecF</fullName>
    </recommendedName>
</protein>
<sequence length="368" mass="43170">MFLQSLKLHNFKNYTAEEANFCEHINCFVGLNGSGKTNILDAIYYLSLTKSAFNSIDSQNIRHGQPYFLVEGNMDIDGKSKHIHCSLKKQEKKVFKVNGSEYEKLSQHIGKFPVVMIAPNDDELIRESNEIRRKFFDSIVSQYDAEYLNRLIQYNHHLKQRNALLKQFKETRRFDATLLSNYDQHLISIGTWIAQKRKSLIEDYLPYFEKYYRIISEEKEMVTIRYKSKALEPDFESIFKNSLEKDRIMLRTHVGVHRDEYQLIINDQPLKKFGSQGQQKSTLIALKFAQFEFVKKHLSITPILLLDDIFDKLDDLRIEKLLQIIASDNFKQIFITDARAERTESLLTDQFEPKKIFLVTEGSITPKS</sequence>
<evidence type="ECO:0000256" key="10">
    <source>
        <dbReference type="RuleBase" id="RU000578"/>
    </source>
</evidence>
<dbReference type="Proteomes" id="UP001300692">
    <property type="component" value="Unassembled WGS sequence"/>
</dbReference>
<evidence type="ECO:0000256" key="3">
    <source>
        <dbReference type="ARBA" id="ARBA00020170"/>
    </source>
</evidence>
<keyword evidence="4 9" id="KW-0963">Cytoplasm</keyword>
<organism evidence="12 13">
    <name type="scientific">Reichenbachiella ulvae</name>
    <dbReference type="NCBI Taxonomy" id="2980104"/>
    <lineage>
        <taxon>Bacteria</taxon>
        <taxon>Pseudomonadati</taxon>
        <taxon>Bacteroidota</taxon>
        <taxon>Cytophagia</taxon>
        <taxon>Cytophagales</taxon>
        <taxon>Reichenbachiellaceae</taxon>
        <taxon>Reichenbachiella</taxon>
    </lineage>
</organism>
<dbReference type="Gene3D" id="3.40.50.300">
    <property type="entry name" value="P-loop containing nucleotide triphosphate hydrolases"/>
    <property type="match status" value="1"/>
</dbReference>
<dbReference type="Gene3D" id="1.20.1050.90">
    <property type="entry name" value="RecF/RecN/SMC, N-terminal domain"/>
    <property type="match status" value="1"/>
</dbReference>
<name>A0ABT3CY82_9BACT</name>
<proteinExistence type="inferred from homology"/>
<dbReference type="RefSeq" id="WP_264138999.1">
    <property type="nucleotide sequence ID" value="NZ_JAOYOD010000001.1"/>
</dbReference>
<keyword evidence="5 9" id="KW-0235">DNA replication</keyword>
<dbReference type="PANTHER" id="PTHR32182:SF0">
    <property type="entry name" value="DNA REPLICATION AND REPAIR PROTEIN RECF"/>
    <property type="match status" value="1"/>
</dbReference>
<dbReference type="Pfam" id="PF02463">
    <property type="entry name" value="SMC_N"/>
    <property type="match status" value="1"/>
</dbReference>
<dbReference type="InterPro" id="IPR042174">
    <property type="entry name" value="RecF_2"/>
</dbReference>
<dbReference type="InterPro" id="IPR003395">
    <property type="entry name" value="RecF/RecN/SMC_N"/>
</dbReference>
<dbReference type="PROSITE" id="PS00618">
    <property type="entry name" value="RECF_2"/>
    <property type="match status" value="1"/>
</dbReference>
<comment type="caution">
    <text evidence="12">The sequence shown here is derived from an EMBL/GenBank/DDBJ whole genome shotgun (WGS) entry which is preliminary data.</text>
</comment>
<evidence type="ECO:0000256" key="7">
    <source>
        <dbReference type="ARBA" id="ARBA00022840"/>
    </source>
</evidence>
<reference evidence="12 13" key="1">
    <citation type="submission" date="2022-10" db="EMBL/GenBank/DDBJ databases">
        <title>Comparative genomics and taxonomic characterization of three novel marine species of genus Reichenbachiella exhibiting antioxidant and polysaccharide degradation activities.</title>
        <authorList>
            <person name="Muhammad N."/>
            <person name="Lee Y.-J."/>
            <person name="Ko J."/>
            <person name="Kim S.-G."/>
        </authorList>
    </citation>
    <scope>NUCLEOTIDE SEQUENCE [LARGE SCALE GENOMIC DNA]</scope>
    <source>
        <strain evidence="12 13">ABR2-5</strain>
    </source>
</reference>
<feature type="binding site" evidence="9">
    <location>
        <begin position="30"/>
        <end position="37"/>
    </location>
    <ligand>
        <name>ATP</name>
        <dbReference type="ChEBI" id="CHEBI:30616"/>
    </ligand>
</feature>
<evidence type="ECO:0000259" key="11">
    <source>
        <dbReference type="Pfam" id="PF02463"/>
    </source>
</evidence>
<comment type="function">
    <text evidence="9 10">The RecF protein is involved in DNA metabolism; it is required for DNA replication and normal SOS inducibility. RecF binds preferentially to single-stranded, linear DNA. It also seems to bind ATP.</text>
</comment>
<keyword evidence="9 10" id="KW-0234">DNA repair</keyword>